<keyword evidence="3" id="KW-1185">Reference proteome</keyword>
<organism evidence="2 3">
    <name type="scientific">Symbiodinium natans</name>
    <dbReference type="NCBI Taxonomy" id="878477"/>
    <lineage>
        <taxon>Eukaryota</taxon>
        <taxon>Sar</taxon>
        <taxon>Alveolata</taxon>
        <taxon>Dinophyceae</taxon>
        <taxon>Suessiales</taxon>
        <taxon>Symbiodiniaceae</taxon>
        <taxon>Symbiodinium</taxon>
    </lineage>
</organism>
<feature type="chain" id="PRO_5032577182" evidence="1">
    <location>
        <begin position="23"/>
        <end position="234"/>
    </location>
</feature>
<protein>
    <submittedName>
        <fullName evidence="2">Uncharacterized protein</fullName>
    </submittedName>
</protein>
<keyword evidence="1" id="KW-0732">Signal</keyword>
<dbReference type="Gene3D" id="3.40.50.150">
    <property type="entry name" value="Vaccinia Virus protein VP39"/>
    <property type="match status" value="1"/>
</dbReference>
<accession>A0A812UIH3</accession>
<evidence type="ECO:0000313" key="2">
    <source>
        <dbReference type="EMBL" id="CAE7579277.1"/>
    </source>
</evidence>
<feature type="signal peptide" evidence="1">
    <location>
        <begin position="1"/>
        <end position="22"/>
    </location>
</feature>
<evidence type="ECO:0000313" key="3">
    <source>
        <dbReference type="Proteomes" id="UP000604046"/>
    </source>
</evidence>
<gene>
    <name evidence="2" type="ORF">SNAT2548_LOCUS33049</name>
</gene>
<dbReference type="Proteomes" id="UP000604046">
    <property type="component" value="Unassembled WGS sequence"/>
</dbReference>
<dbReference type="OrthoDB" id="10541131at2759"/>
<proteinExistence type="predicted"/>
<dbReference type="AlphaFoldDB" id="A0A812UIH3"/>
<sequence>MLKLKLLLIVLVFAVPLPVAVGGKVRNHGLHALAEEEGVENILECGVQKGSSTAAFLSARPLRLHSVDITKKIGFVDRLERLAAQCGATSFQFLQQSSLEVKLKGEGALPAPDLLFLDTLHAGPQLSRELSLLGPSVRRYIVLHDTATNAFEDEGAEHYPDLKGYNDQTSGSSDLPSFPGLWAAIIDFLVAFPEWFLALRCFNNCGLVVLRRSESAAKDAESRRWLRTRTAWTV</sequence>
<name>A0A812UIH3_9DINO</name>
<evidence type="ECO:0000256" key="1">
    <source>
        <dbReference type="SAM" id="SignalP"/>
    </source>
</evidence>
<dbReference type="InterPro" id="IPR029063">
    <property type="entry name" value="SAM-dependent_MTases_sf"/>
</dbReference>
<dbReference type="EMBL" id="CAJNDS010002738">
    <property type="protein sequence ID" value="CAE7579277.1"/>
    <property type="molecule type" value="Genomic_DNA"/>
</dbReference>
<comment type="caution">
    <text evidence="2">The sequence shown here is derived from an EMBL/GenBank/DDBJ whole genome shotgun (WGS) entry which is preliminary data.</text>
</comment>
<reference evidence="2" key="1">
    <citation type="submission" date="2021-02" db="EMBL/GenBank/DDBJ databases">
        <authorList>
            <person name="Dougan E. K."/>
            <person name="Rhodes N."/>
            <person name="Thang M."/>
            <person name="Chan C."/>
        </authorList>
    </citation>
    <scope>NUCLEOTIDE SEQUENCE</scope>
</reference>
<dbReference type="SUPFAM" id="SSF53335">
    <property type="entry name" value="S-adenosyl-L-methionine-dependent methyltransferases"/>
    <property type="match status" value="1"/>
</dbReference>